<dbReference type="EMBL" id="LFJV01000057">
    <property type="protein sequence ID" value="KMM32522.1"/>
    <property type="molecule type" value="Genomic_DNA"/>
</dbReference>
<feature type="domain" description="N-terminal" evidence="1">
    <location>
        <begin position="7"/>
        <end position="135"/>
    </location>
</feature>
<dbReference type="Pfam" id="PF18818">
    <property type="entry name" value="MPTase-PolyVal"/>
    <property type="match status" value="1"/>
</dbReference>
<evidence type="ECO:0000313" key="3">
    <source>
        <dbReference type="EMBL" id="KMM32522.1"/>
    </source>
</evidence>
<dbReference type="GO" id="GO:0003697">
    <property type="term" value="F:single-stranded DNA binding"/>
    <property type="evidence" value="ECO:0007669"/>
    <property type="project" value="InterPro"/>
</dbReference>
<dbReference type="InterPro" id="IPR041459">
    <property type="entry name" value="MPTase-PolyVal"/>
</dbReference>
<accession>A0A0J6FCZ9</accession>
<name>A0A0J6FCZ9_9BACT</name>
<comment type="caution">
    <text evidence="3">The sequence shown here is derived from an EMBL/GenBank/DDBJ whole genome shotgun (WGS) entry which is preliminary data.</text>
</comment>
<dbReference type="InterPro" id="IPR013610">
    <property type="entry name" value="ArdC_N"/>
</dbReference>
<evidence type="ECO:0000313" key="4">
    <source>
        <dbReference type="Proteomes" id="UP000036166"/>
    </source>
</evidence>
<organism evidence="3 4">
    <name type="scientific">Parabacteroides goldsteinii</name>
    <dbReference type="NCBI Taxonomy" id="328812"/>
    <lineage>
        <taxon>Bacteria</taxon>
        <taxon>Pseudomonadati</taxon>
        <taxon>Bacteroidota</taxon>
        <taxon>Bacteroidia</taxon>
        <taxon>Bacteroidales</taxon>
        <taxon>Tannerellaceae</taxon>
        <taxon>Parabacteroides</taxon>
    </lineage>
</organism>
<dbReference type="RefSeq" id="WP_008771428.1">
    <property type="nucleotide sequence ID" value="NZ_LFJV01000057.1"/>
</dbReference>
<feature type="domain" description="Polyvalent protein metallopeptidase" evidence="2">
    <location>
        <begin position="190"/>
        <end position="298"/>
    </location>
</feature>
<dbReference type="AlphaFoldDB" id="A0A0J6FCZ9"/>
<sequence length="397" mass="45444">MDTASDKALQRFAELMIEKIKQVEDNWQKPWFGIKGGGLPQNIEGRTYNGVNSFMLFLLSEKEQYSLPVYMTFMQAKDSGLNILKGEKSFPVIYWNFSVRDKNGKKIPFDVYKNLDKNEQQEYKVTPFLKTYNVFNVQQTNLQETKPEKWEALKEQFKIPAIKDEQGMLTVPLIDAMVREQQWICPIYSKEGNSAYHARGEDNHIVVPLKGQFKDGENFYSTLLHEMAHSTGEPEHLNREKGVIFGDKQYAKEELVAELTSATVGQSLGISTYIREENAMYLKNWLGALKEDPKFIYNILADVGKASNMIQEHASRMEQYLTPEERFTLAVLQDNRPVLEQMKNEGFIPSSRQLENLAANHPTASNLETLYGTFGISLPVMEAEPAMKNTNEPQLGL</sequence>
<protein>
    <submittedName>
        <fullName evidence="3">Conjugal transfer protein TraC</fullName>
    </submittedName>
</protein>
<gene>
    <name evidence="3" type="ORF">ACM15_16735</name>
</gene>
<dbReference type="Proteomes" id="UP000036166">
    <property type="component" value="Unassembled WGS sequence"/>
</dbReference>
<evidence type="ECO:0000259" key="1">
    <source>
        <dbReference type="Pfam" id="PF08401"/>
    </source>
</evidence>
<reference evidence="3 4" key="1">
    <citation type="submission" date="2015-06" db="EMBL/GenBank/DDBJ databases">
        <title>Draft Genome Sequence of Parabacteroides goldsteinii with Putative Novel Metallo-Beta-Lactamases Isolated from a Blood Culture from a Human Patient.</title>
        <authorList>
            <person name="Krogh T.J."/>
            <person name="Agergaard C.N."/>
            <person name="Moller-Jensen J."/>
            <person name="Justesen U.S."/>
        </authorList>
    </citation>
    <scope>NUCLEOTIDE SEQUENCE [LARGE SCALE GENOMIC DNA]</scope>
    <source>
        <strain evidence="3 4">910340</strain>
    </source>
</reference>
<proteinExistence type="predicted"/>
<dbReference type="PATRIC" id="fig|328812.4.peg.4304"/>
<evidence type="ECO:0000259" key="2">
    <source>
        <dbReference type="Pfam" id="PF18818"/>
    </source>
</evidence>
<dbReference type="Pfam" id="PF08401">
    <property type="entry name" value="ArdcN"/>
    <property type="match status" value="1"/>
</dbReference>